<keyword evidence="4" id="KW-1185">Reference proteome</keyword>
<feature type="compositionally biased region" description="Polar residues" evidence="2">
    <location>
        <begin position="22"/>
        <end position="31"/>
    </location>
</feature>
<feature type="coiled-coil region" evidence="1">
    <location>
        <begin position="77"/>
        <end position="111"/>
    </location>
</feature>
<feature type="compositionally biased region" description="Basic and acidic residues" evidence="2">
    <location>
        <begin position="35"/>
        <end position="44"/>
    </location>
</feature>
<evidence type="ECO:0000313" key="3">
    <source>
        <dbReference type="EMBL" id="KAL0064135.1"/>
    </source>
</evidence>
<name>A0ABR2ZS35_9AGAR</name>
<sequence>MCSIRDHGSDWELISMEHGEVESSSEVTGQDTWDVDPRVRRDSGTDSDGEASDASGLERASFQELQEGVIDLGHYHVNKLRDQVRDLKASLMEKDRMIQLLEEKVKCLEAEVAHAAG</sequence>
<feature type="region of interest" description="Disordered" evidence="2">
    <location>
        <begin position="1"/>
        <end position="58"/>
    </location>
</feature>
<organism evidence="3 4">
    <name type="scientific">Marasmius tenuissimus</name>
    <dbReference type="NCBI Taxonomy" id="585030"/>
    <lineage>
        <taxon>Eukaryota</taxon>
        <taxon>Fungi</taxon>
        <taxon>Dikarya</taxon>
        <taxon>Basidiomycota</taxon>
        <taxon>Agaricomycotina</taxon>
        <taxon>Agaricomycetes</taxon>
        <taxon>Agaricomycetidae</taxon>
        <taxon>Agaricales</taxon>
        <taxon>Marasmiineae</taxon>
        <taxon>Marasmiaceae</taxon>
        <taxon>Marasmius</taxon>
    </lineage>
</organism>
<evidence type="ECO:0000256" key="2">
    <source>
        <dbReference type="SAM" id="MobiDB-lite"/>
    </source>
</evidence>
<keyword evidence="1" id="KW-0175">Coiled coil</keyword>
<evidence type="ECO:0000256" key="1">
    <source>
        <dbReference type="SAM" id="Coils"/>
    </source>
</evidence>
<feature type="non-terminal residue" evidence="3">
    <location>
        <position position="117"/>
    </location>
</feature>
<protein>
    <submittedName>
        <fullName evidence="3">Uncharacterized protein</fullName>
    </submittedName>
</protein>
<feature type="compositionally biased region" description="Basic and acidic residues" evidence="2">
    <location>
        <begin position="1"/>
        <end position="21"/>
    </location>
</feature>
<dbReference type="Proteomes" id="UP001437256">
    <property type="component" value="Unassembled WGS sequence"/>
</dbReference>
<reference evidence="3 4" key="1">
    <citation type="submission" date="2024-05" db="EMBL/GenBank/DDBJ databases">
        <title>A draft genome resource for the thread blight pathogen Marasmius tenuissimus strain MS-2.</title>
        <authorList>
            <person name="Yulfo-Soto G.E."/>
            <person name="Baruah I.K."/>
            <person name="Amoako-Attah I."/>
            <person name="Bukari Y."/>
            <person name="Meinhardt L.W."/>
            <person name="Bailey B.A."/>
            <person name="Cohen S.P."/>
        </authorList>
    </citation>
    <scope>NUCLEOTIDE SEQUENCE [LARGE SCALE GENOMIC DNA]</scope>
    <source>
        <strain evidence="3 4">MS-2</strain>
    </source>
</reference>
<comment type="caution">
    <text evidence="3">The sequence shown here is derived from an EMBL/GenBank/DDBJ whole genome shotgun (WGS) entry which is preliminary data.</text>
</comment>
<gene>
    <name evidence="3" type="ORF">AAF712_008996</name>
</gene>
<accession>A0ABR2ZS35</accession>
<evidence type="ECO:0000313" key="4">
    <source>
        <dbReference type="Proteomes" id="UP001437256"/>
    </source>
</evidence>
<proteinExistence type="predicted"/>
<dbReference type="EMBL" id="JBBXMP010000067">
    <property type="protein sequence ID" value="KAL0064135.1"/>
    <property type="molecule type" value="Genomic_DNA"/>
</dbReference>